<dbReference type="EMBL" id="RHLK01000014">
    <property type="protein sequence ID" value="MVP01695.1"/>
    <property type="molecule type" value="Genomic_DNA"/>
</dbReference>
<comment type="caution">
    <text evidence="2">The sequence shown here is derived from an EMBL/GenBank/DDBJ whole genome shotgun (WGS) entry which is preliminary data.</text>
</comment>
<dbReference type="OrthoDB" id="2625469at2"/>
<feature type="transmembrane region" description="Helical" evidence="1">
    <location>
        <begin position="70"/>
        <end position="93"/>
    </location>
</feature>
<dbReference type="AlphaFoldDB" id="A0A7X3FL92"/>
<evidence type="ECO:0000256" key="1">
    <source>
        <dbReference type="SAM" id="Phobius"/>
    </source>
</evidence>
<name>A0A7X3FL92_9BACL</name>
<dbReference type="Proteomes" id="UP000490800">
    <property type="component" value="Unassembled WGS sequence"/>
</dbReference>
<evidence type="ECO:0000313" key="2">
    <source>
        <dbReference type="EMBL" id="MVP01695.1"/>
    </source>
</evidence>
<organism evidence="2 3">
    <name type="scientific">Paenibacillus lutrae</name>
    <dbReference type="NCBI Taxonomy" id="2078573"/>
    <lineage>
        <taxon>Bacteria</taxon>
        <taxon>Bacillati</taxon>
        <taxon>Bacillota</taxon>
        <taxon>Bacilli</taxon>
        <taxon>Bacillales</taxon>
        <taxon>Paenibacillaceae</taxon>
        <taxon>Paenibacillus</taxon>
    </lineage>
</organism>
<reference evidence="2 3" key="1">
    <citation type="journal article" date="2019" name="Microorganisms">
        <title>Paenibacillus lutrae sp. nov., A Chitinolytic Species Isolated from A River Otter in Castril Natural Park, Granada, Spain.</title>
        <authorList>
            <person name="Rodriguez M."/>
            <person name="Reina J.C."/>
            <person name="Bejar V."/>
            <person name="Llamas I."/>
        </authorList>
    </citation>
    <scope>NUCLEOTIDE SEQUENCE [LARGE SCALE GENOMIC DNA]</scope>
    <source>
        <strain evidence="2 3">N10</strain>
    </source>
</reference>
<keyword evidence="1" id="KW-0472">Membrane</keyword>
<gene>
    <name evidence="2" type="ORF">EDM21_19560</name>
</gene>
<protein>
    <submittedName>
        <fullName evidence="2">Uncharacterized protein</fullName>
    </submittedName>
</protein>
<sequence length="102" mass="11072">MSSDTKRILGTVQLIVEIGVVIGFIVGLIPFGFLWSGNWVVPLVFVSAVIGLITSNGTLLAALANIVMALLSYIPVLGYVTRIVGILISFFIMTRARRTSRY</sequence>
<proteinExistence type="predicted"/>
<dbReference type="RefSeq" id="WP_157338126.1">
    <property type="nucleotide sequence ID" value="NZ_RHLK01000014.1"/>
</dbReference>
<keyword evidence="1" id="KW-0812">Transmembrane</keyword>
<feature type="transmembrane region" description="Helical" evidence="1">
    <location>
        <begin position="12"/>
        <end position="33"/>
    </location>
</feature>
<keyword evidence="3" id="KW-1185">Reference proteome</keyword>
<feature type="transmembrane region" description="Helical" evidence="1">
    <location>
        <begin position="39"/>
        <end position="63"/>
    </location>
</feature>
<accession>A0A7X3FL92</accession>
<evidence type="ECO:0000313" key="3">
    <source>
        <dbReference type="Proteomes" id="UP000490800"/>
    </source>
</evidence>
<keyword evidence="1" id="KW-1133">Transmembrane helix</keyword>